<dbReference type="STRING" id="162209.IJ22_17470"/>
<accession>A0A0U2U6Y1</accession>
<gene>
    <name evidence="2" type="ORF">IJ22_17470</name>
</gene>
<proteinExistence type="predicted"/>
<dbReference type="EMBL" id="CP013652">
    <property type="protein sequence ID" value="ALS22121.1"/>
    <property type="molecule type" value="Genomic_DNA"/>
</dbReference>
<reference evidence="3" key="1">
    <citation type="submission" date="2015-12" db="EMBL/GenBank/DDBJ databases">
        <title>Complete genome sequences of two moderately thermophilic Paenibacillus species.</title>
        <authorList>
            <person name="Butler R.III."/>
            <person name="Wang J."/>
            <person name="Stark B.C."/>
            <person name="Pombert J.-F."/>
        </authorList>
    </citation>
    <scope>NUCLEOTIDE SEQUENCE [LARGE SCALE GENOMIC DNA]</scope>
    <source>
        <strain evidence="3">32O-Y</strain>
    </source>
</reference>
<reference evidence="2 3" key="2">
    <citation type="journal article" date="2016" name="Genome Announc.">
        <title>Complete Genome Sequences of Two Interactive Moderate Thermophiles, Paenibacillus napthalenovorans 32O-Y and Paenibacillus sp. 32O-W.</title>
        <authorList>
            <person name="Butler R.R.III."/>
            <person name="Wang J."/>
            <person name="Stark B.C."/>
            <person name="Pombert J.F."/>
        </authorList>
    </citation>
    <scope>NUCLEOTIDE SEQUENCE [LARGE SCALE GENOMIC DNA]</scope>
    <source>
        <strain evidence="2 3">32O-Y</strain>
    </source>
</reference>
<name>A0A0U2U6Y1_9BACL</name>
<evidence type="ECO:0000259" key="1">
    <source>
        <dbReference type="Pfam" id="PF21866"/>
    </source>
</evidence>
<keyword evidence="3" id="KW-1185">Reference proteome</keyword>
<protein>
    <recommendedName>
        <fullName evidence="1">DUF6915 domain-containing protein</fullName>
    </recommendedName>
</protein>
<dbReference type="KEGG" id="pnp:IJ22_17470"/>
<dbReference type="Pfam" id="PF21866">
    <property type="entry name" value="DUF6915"/>
    <property type="match status" value="1"/>
</dbReference>
<evidence type="ECO:0000313" key="2">
    <source>
        <dbReference type="EMBL" id="ALS22121.1"/>
    </source>
</evidence>
<dbReference type="OrthoDB" id="68427at2"/>
<evidence type="ECO:0000313" key="3">
    <source>
        <dbReference type="Proteomes" id="UP000061660"/>
    </source>
</evidence>
<feature type="domain" description="DUF6915" evidence="1">
    <location>
        <begin position="3"/>
        <end position="103"/>
    </location>
</feature>
<dbReference type="PATRIC" id="fig|162209.4.peg.1851"/>
<organism evidence="2 3">
    <name type="scientific">Paenibacillus naphthalenovorans</name>
    <dbReference type="NCBI Taxonomy" id="162209"/>
    <lineage>
        <taxon>Bacteria</taxon>
        <taxon>Bacillati</taxon>
        <taxon>Bacillota</taxon>
        <taxon>Bacilli</taxon>
        <taxon>Bacillales</taxon>
        <taxon>Paenibacillaceae</taxon>
        <taxon>Paenibacillus</taxon>
    </lineage>
</organism>
<dbReference type="InterPro" id="IPR054061">
    <property type="entry name" value="DUF6915"/>
</dbReference>
<dbReference type="RefSeq" id="WP_062408445.1">
    <property type="nucleotide sequence ID" value="NZ_CP013652.1"/>
</dbReference>
<sequence length="132" mass="15415">MSHPEVHAKNSVKMFGGSVEDYLPIHHWFDNSKAHMADMRHRALKHHSAGIFECEEVFGKSIINSEGKTVYTRYIGEQHVIEDLGFIPTLEDWFENMEMQKWMMNTDQRIKKVARKGNKLPKSIKDEVEKSL</sequence>
<dbReference type="AlphaFoldDB" id="A0A0U2U6Y1"/>
<dbReference type="Proteomes" id="UP000061660">
    <property type="component" value="Chromosome"/>
</dbReference>